<reference evidence="7" key="1">
    <citation type="submission" date="2019-12" db="EMBL/GenBank/DDBJ databases">
        <title>Comparative genomics gives insights into the taxonomy of the Azoarcus-Aromatoleum group and reveals separate origins of nif in the plant-associated Azoarcus and non-plant-associated Aromatoleum sub-groups.</title>
        <authorList>
            <person name="Lafos M."/>
            <person name="Maluk M."/>
            <person name="Batista M."/>
            <person name="Junghare M."/>
            <person name="Carmona M."/>
            <person name="Faoro H."/>
            <person name="Cruz L.M."/>
            <person name="Battistoni F."/>
            <person name="De Souza E."/>
            <person name="Pedrosa F."/>
            <person name="Chen W.-M."/>
            <person name="Poole P.S."/>
            <person name="Dixon R.A."/>
            <person name="James E.K."/>
        </authorList>
    </citation>
    <scope>NUCLEOTIDE SEQUENCE</scope>
    <source>
        <strain evidence="7">NSC3</strain>
    </source>
</reference>
<feature type="transmembrane region" description="Helical" evidence="6">
    <location>
        <begin position="43"/>
        <end position="67"/>
    </location>
</feature>
<dbReference type="Pfam" id="PF03626">
    <property type="entry name" value="COX4_pro"/>
    <property type="match status" value="1"/>
</dbReference>
<evidence type="ECO:0000313" key="7">
    <source>
        <dbReference type="EMBL" id="NMG03147.1"/>
    </source>
</evidence>
<feature type="transmembrane region" description="Helical" evidence="6">
    <location>
        <begin position="19"/>
        <end position="36"/>
    </location>
</feature>
<evidence type="ECO:0008006" key="9">
    <source>
        <dbReference type="Google" id="ProtNLM"/>
    </source>
</evidence>
<gene>
    <name evidence="7" type="ORF">GPA21_09185</name>
</gene>
<keyword evidence="4 6" id="KW-1133">Transmembrane helix</keyword>
<evidence type="ECO:0000256" key="1">
    <source>
        <dbReference type="ARBA" id="ARBA00004651"/>
    </source>
</evidence>
<keyword evidence="3 6" id="KW-0812">Transmembrane</keyword>
<sequence length="99" mass="10732">MTHPTSTHPSAHGTPRRAFWIWIFLLASTVFAWAMAKTDMGGISIMALLMGLAFAKGAFVILDYMGIRGAPTLWKAITLGWLVVVCLVIVLGYLKGLPA</sequence>
<evidence type="ECO:0000256" key="5">
    <source>
        <dbReference type="ARBA" id="ARBA00023136"/>
    </source>
</evidence>
<keyword evidence="2" id="KW-1003">Cell membrane</keyword>
<keyword evidence="5 6" id="KW-0472">Membrane</keyword>
<dbReference type="GO" id="GO:0005886">
    <property type="term" value="C:plasma membrane"/>
    <property type="evidence" value="ECO:0007669"/>
    <property type="project" value="UniProtKB-SubCell"/>
</dbReference>
<feature type="transmembrane region" description="Helical" evidence="6">
    <location>
        <begin position="73"/>
        <end position="94"/>
    </location>
</feature>
<dbReference type="InterPro" id="IPR005171">
    <property type="entry name" value="Cyt_c_oxidase_su4_prok"/>
</dbReference>
<organism evidence="7 8">
    <name type="scientific">Azoarcus taiwanensis</name>
    <dbReference type="NCBI Taxonomy" id="666964"/>
    <lineage>
        <taxon>Bacteria</taxon>
        <taxon>Pseudomonadati</taxon>
        <taxon>Pseudomonadota</taxon>
        <taxon>Betaproteobacteria</taxon>
        <taxon>Rhodocyclales</taxon>
        <taxon>Zoogloeaceae</taxon>
        <taxon>Azoarcus</taxon>
    </lineage>
</organism>
<evidence type="ECO:0000256" key="2">
    <source>
        <dbReference type="ARBA" id="ARBA00022475"/>
    </source>
</evidence>
<accession>A0A972F7K4</accession>
<dbReference type="AlphaFoldDB" id="A0A972F7K4"/>
<dbReference type="RefSeq" id="WP_168987904.1">
    <property type="nucleotide sequence ID" value="NZ_CAWPHM010000269.1"/>
</dbReference>
<comment type="caution">
    <text evidence="7">The sequence shown here is derived from an EMBL/GenBank/DDBJ whole genome shotgun (WGS) entry which is preliminary data.</text>
</comment>
<keyword evidence="8" id="KW-1185">Reference proteome</keyword>
<evidence type="ECO:0000313" key="8">
    <source>
        <dbReference type="Proteomes" id="UP000599523"/>
    </source>
</evidence>
<evidence type="ECO:0000256" key="4">
    <source>
        <dbReference type="ARBA" id="ARBA00022989"/>
    </source>
</evidence>
<evidence type="ECO:0000256" key="3">
    <source>
        <dbReference type="ARBA" id="ARBA00022692"/>
    </source>
</evidence>
<evidence type="ECO:0000256" key="6">
    <source>
        <dbReference type="SAM" id="Phobius"/>
    </source>
</evidence>
<proteinExistence type="predicted"/>
<dbReference type="Proteomes" id="UP000599523">
    <property type="component" value="Unassembled WGS sequence"/>
</dbReference>
<protein>
    <recommendedName>
        <fullName evidence="9">Cytochrome C oxidase subunit IV</fullName>
    </recommendedName>
</protein>
<comment type="subcellular location">
    <subcellularLocation>
        <location evidence="1">Cell membrane</location>
        <topology evidence="1">Multi-pass membrane protein</topology>
    </subcellularLocation>
</comment>
<name>A0A972F7K4_9RHOO</name>
<dbReference type="EMBL" id="WTVM01000044">
    <property type="protein sequence ID" value="NMG03147.1"/>
    <property type="molecule type" value="Genomic_DNA"/>
</dbReference>